<reference evidence="3" key="1">
    <citation type="submission" date="2022-11" db="UniProtKB">
        <authorList>
            <consortium name="WormBaseParasite"/>
        </authorList>
    </citation>
    <scope>IDENTIFICATION</scope>
</reference>
<evidence type="ECO:0000256" key="1">
    <source>
        <dbReference type="SAM" id="MobiDB-lite"/>
    </source>
</evidence>
<accession>A0A914YZR8</accession>
<evidence type="ECO:0000313" key="2">
    <source>
        <dbReference type="Proteomes" id="UP000887577"/>
    </source>
</evidence>
<protein>
    <submittedName>
        <fullName evidence="3">C2H2-type domain-containing protein</fullName>
    </submittedName>
</protein>
<evidence type="ECO:0000313" key="3">
    <source>
        <dbReference type="WBParaSite" id="PSU_v2.g5119.t1"/>
    </source>
</evidence>
<keyword evidence="2" id="KW-1185">Reference proteome</keyword>
<dbReference type="WBParaSite" id="PSU_v2.g5119.t1">
    <property type="protein sequence ID" value="PSU_v2.g5119.t1"/>
    <property type="gene ID" value="PSU_v2.g5119"/>
</dbReference>
<dbReference type="AlphaFoldDB" id="A0A914YZR8"/>
<proteinExistence type="predicted"/>
<feature type="compositionally biased region" description="Polar residues" evidence="1">
    <location>
        <begin position="163"/>
        <end position="174"/>
    </location>
</feature>
<sequence length="183" mass="20460">MTATGPRHKEIWSPVIENEKNETLDLSTSKTLINSMEHPLPFPPFQLPSVFPFGHFGLTRMPLIMPPLNQAFLAMCTKSFQQQLSKPHQSEIKKVTKLACLPSKKNAAAAVTPNPIVNEILKDSVPEQQHSINHNVCAVCGEGFRLTGDLVHHMRREKCRWTPKSSSDVATTAPYQIPKRGNK</sequence>
<organism evidence="2 3">
    <name type="scientific">Panagrolaimus superbus</name>
    <dbReference type="NCBI Taxonomy" id="310955"/>
    <lineage>
        <taxon>Eukaryota</taxon>
        <taxon>Metazoa</taxon>
        <taxon>Ecdysozoa</taxon>
        <taxon>Nematoda</taxon>
        <taxon>Chromadorea</taxon>
        <taxon>Rhabditida</taxon>
        <taxon>Tylenchina</taxon>
        <taxon>Panagrolaimomorpha</taxon>
        <taxon>Panagrolaimoidea</taxon>
        <taxon>Panagrolaimidae</taxon>
        <taxon>Panagrolaimus</taxon>
    </lineage>
</organism>
<name>A0A914YZR8_9BILA</name>
<dbReference type="Proteomes" id="UP000887577">
    <property type="component" value="Unplaced"/>
</dbReference>
<feature type="region of interest" description="Disordered" evidence="1">
    <location>
        <begin position="163"/>
        <end position="183"/>
    </location>
</feature>